<organism evidence="1 2">
    <name type="scientific">Colocasia esculenta</name>
    <name type="common">Wild taro</name>
    <name type="synonym">Arum esculentum</name>
    <dbReference type="NCBI Taxonomy" id="4460"/>
    <lineage>
        <taxon>Eukaryota</taxon>
        <taxon>Viridiplantae</taxon>
        <taxon>Streptophyta</taxon>
        <taxon>Embryophyta</taxon>
        <taxon>Tracheophyta</taxon>
        <taxon>Spermatophyta</taxon>
        <taxon>Magnoliopsida</taxon>
        <taxon>Liliopsida</taxon>
        <taxon>Araceae</taxon>
        <taxon>Aroideae</taxon>
        <taxon>Colocasieae</taxon>
        <taxon>Colocasia</taxon>
    </lineage>
</organism>
<evidence type="ECO:0000313" key="2">
    <source>
        <dbReference type="Proteomes" id="UP000652761"/>
    </source>
</evidence>
<dbReference type="OrthoDB" id="284292at2759"/>
<gene>
    <name evidence="1" type="ORF">Taro_051190</name>
</gene>
<name>A0A843XG13_COLES</name>
<protein>
    <submittedName>
        <fullName evidence="1">Uncharacterized protein</fullName>
    </submittedName>
</protein>
<proteinExistence type="predicted"/>
<dbReference type="Proteomes" id="UP000652761">
    <property type="component" value="Unassembled WGS sequence"/>
</dbReference>
<dbReference type="AlphaFoldDB" id="A0A843XG13"/>
<accession>A0A843XG13</accession>
<evidence type="ECO:0000313" key="1">
    <source>
        <dbReference type="EMBL" id="MQM18202.1"/>
    </source>
</evidence>
<comment type="caution">
    <text evidence="1">The sequence shown here is derived from an EMBL/GenBank/DDBJ whole genome shotgun (WGS) entry which is preliminary data.</text>
</comment>
<keyword evidence="2" id="KW-1185">Reference proteome</keyword>
<reference evidence="1" key="1">
    <citation type="submission" date="2017-07" db="EMBL/GenBank/DDBJ databases">
        <title>Taro Niue Genome Assembly and Annotation.</title>
        <authorList>
            <person name="Atibalentja N."/>
            <person name="Keating K."/>
            <person name="Fields C.J."/>
        </authorList>
    </citation>
    <scope>NUCLEOTIDE SEQUENCE</scope>
    <source>
        <strain evidence="1">Niue_2</strain>
        <tissue evidence="1">Leaf</tissue>
    </source>
</reference>
<sequence length="162" mass="17927">MVVKASWIIVIGLPTFVHWSKSPYFFVKLRSGALFARERLARLLLEEKILEPTELCLLSGRISHGSQLAGDFSKKEDKADVAEEFGACVNAWGNVGGEVGGDEKVENPDLWKWLTGQERPPETVNVKPVAVFTTVRSKVMHNLNRLSAPATRAASGQPWLRA</sequence>
<dbReference type="EMBL" id="NMUH01008030">
    <property type="protein sequence ID" value="MQM18202.1"/>
    <property type="molecule type" value="Genomic_DNA"/>
</dbReference>